<dbReference type="GO" id="GO:0005524">
    <property type="term" value="F:ATP binding"/>
    <property type="evidence" value="ECO:0007669"/>
    <property type="project" value="InterPro"/>
</dbReference>
<organism evidence="10 11">
    <name type="scientific">Cannabis sativa</name>
    <name type="common">Hemp</name>
    <name type="synonym">Marijuana</name>
    <dbReference type="NCBI Taxonomy" id="3483"/>
    <lineage>
        <taxon>Eukaryota</taxon>
        <taxon>Viridiplantae</taxon>
        <taxon>Streptophyta</taxon>
        <taxon>Embryophyta</taxon>
        <taxon>Tracheophyta</taxon>
        <taxon>Spermatophyta</taxon>
        <taxon>Magnoliopsida</taxon>
        <taxon>eudicotyledons</taxon>
        <taxon>Gunneridae</taxon>
        <taxon>Pentapetalae</taxon>
        <taxon>rosids</taxon>
        <taxon>fabids</taxon>
        <taxon>Rosales</taxon>
        <taxon>Cannabaceae</taxon>
        <taxon>Cannabis</taxon>
    </lineage>
</organism>
<proteinExistence type="predicted"/>
<evidence type="ECO:0000259" key="9">
    <source>
        <dbReference type="PROSITE" id="PS50011"/>
    </source>
</evidence>
<evidence type="ECO:0000256" key="1">
    <source>
        <dbReference type="ARBA" id="ARBA00004370"/>
    </source>
</evidence>
<feature type="transmembrane region" description="Helical" evidence="8">
    <location>
        <begin position="255"/>
        <end position="275"/>
    </location>
</feature>
<dbReference type="Pfam" id="PF00560">
    <property type="entry name" value="LRR_1"/>
    <property type="match status" value="2"/>
</dbReference>
<evidence type="ECO:0000256" key="2">
    <source>
        <dbReference type="ARBA" id="ARBA00022614"/>
    </source>
</evidence>
<evidence type="ECO:0000256" key="5">
    <source>
        <dbReference type="ARBA" id="ARBA00022989"/>
    </source>
</evidence>
<keyword evidence="2" id="KW-0433">Leucine-rich repeat</keyword>
<protein>
    <recommendedName>
        <fullName evidence="9">Protein kinase domain-containing protein</fullName>
    </recommendedName>
</protein>
<dbReference type="SUPFAM" id="SSF52058">
    <property type="entry name" value="L domain-like"/>
    <property type="match status" value="1"/>
</dbReference>
<feature type="region of interest" description="Disordered" evidence="7">
    <location>
        <begin position="656"/>
        <end position="681"/>
    </location>
</feature>
<evidence type="ECO:0000256" key="8">
    <source>
        <dbReference type="SAM" id="Phobius"/>
    </source>
</evidence>
<dbReference type="PANTHER" id="PTHR48007">
    <property type="entry name" value="LEUCINE-RICH REPEAT RECEPTOR-LIKE PROTEIN KINASE PXC1"/>
    <property type="match status" value="1"/>
</dbReference>
<dbReference type="AlphaFoldDB" id="A0A7J6GPJ4"/>
<evidence type="ECO:0000256" key="7">
    <source>
        <dbReference type="SAM" id="MobiDB-lite"/>
    </source>
</evidence>
<evidence type="ECO:0000256" key="6">
    <source>
        <dbReference type="ARBA" id="ARBA00023136"/>
    </source>
</evidence>
<keyword evidence="6 8" id="KW-0472">Membrane</keyword>
<dbReference type="Gene3D" id="3.80.10.10">
    <property type="entry name" value="Ribonuclease Inhibitor"/>
    <property type="match status" value="1"/>
</dbReference>
<dbReference type="Proteomes" id="UP000583929">
    <property type="component" value="Unassembled WGS sequence"/>
</dbReference>
<comment type="caution">
    <text evidence="10">The sequence shown here is derived from an EMBL/GenBank/DDBJ whole genome shotgun (WGS) entry which is preliminary data.</text>
</comment>
<sequence length="681" mass="77102">MVPSLFSIKSNNKYFLVLITTFLLLLIVPIAKQEDQQNYYYYYYSERTALYSLKAILNHQFLNKAWTGPHCNFGTPIWYGIKCSDDGHVAELVLENMNLSGSISRNALVKFTDLSILSFKNNSLSGTLMEFGLNSKLTRVDLSQNSFTGEIPLSVLRVSRLERFFVEENSLTGPVPAFNQSSLREFNVSNNNLSGVVPLTPTLKLFTSNSFSGNSELHYSFVVVSRVQNDNTTSSTTEESSSKNDKKKSKSYTKYLLLLNVVLVAAVIVMVILYVRKRKKLKKVIKGKTKQGQDQLKVNKNNNDQRMIVIKNVENEDQIKTVELNNKASASTSNRLVKSNHHNKNVNEEKGKLLFLGGDDEKMGFEMEDVLKASAEGLGQGTLGNCYKAMIMERDVAAVVVKRLKNLKPLTDEEFKKKLLVVAKLKHPNLLPVMAYYNNKNQKMLLYKYVERGNLFQRLHGGKGTRNRIPFRWGPRLSVARGVARAIEYLHLNTSSQVTVPHGNLKSTNILLETNDTVLVTDYSLAFLIIALPVVIQRTVSYRSPEYKSTRRVSKRTDVWSYGCLLLELLTGKVAAYTSPTGAKGVDLCSWVHKAVREEWTAEIFDVEIAVNRRSAIPGMLRMLEIALHCTEKSPEKRPDMSEVVRELEEIQFVDQSEDENEPYSIERSYTTDDSISITMK</sequence>
<keyword evidence="3 8" id="KW-0812">Transmembrane</keyword>
<dbReference type="InterPro" id="IPR001611">
    <property type="entry name" value="Leu-rich_rpt"/>
</dbReference>
<keyword evidence="5 8" id="KW-1133">Transmembrane helix</keyword>
<evidence type="ECO:0000313" key="11">
    <source>
        <dbReference type="Proteomes" id="UP000583929"/>
    </source>
</evidence>
<dbReference type="Gene3D" id="1.10.510.10">
    <property type="entry name" value="Transferase(Phosphotransferase) domain 1"/>
    <property type="match status" value="1"/>
</dbReference>
<reference evidence="10 11" key="1">
    <citation type="journal article" date="2020" name="bioRxiv">
        <title>Sequence and annotation of 42 cannabis genomes reveals extensive copy number variation in cannabinoid synthesis and pathogen resistance genes.</title>
        <authorList>
            <person name="Mckernan K.J."/>
            <person name="Helbert Y."/>
            <person name="Kane L.T."/>
            <person name="Ebling H."/>
            <person name="Zhang L."/>
            <person name="Liu B."/>
            <person name="Eaton Z."/>
            <person name="Mclaughlin S."/>
            <person name="Kingan S."/>
            <person name="Baybayan P."/>
            <person name="Concepcion G."/>
            <person name="Jordan M."/>
            <person name="Riva A."/>
            <person name="Barbazuk W."/>
            <person name="Harkins T."/>
        </authorList>
    </citation>
    <scope>NUCLEOTIDE SEQUENCE [LARGE SCALE GENOMIC DNA]</scope>
    <source>
        <strain evidence="11">cv. Jamaican Lion 4</strain>
        <tissue evidence="10">Leaf</tissue>
    </source>
</reference>
<evidence type="ECO:0000256" key="3">
    <source>
        <dbReference type="ARBA" id="ARBA00022692"/>
    </source>
</evidence>
<dbReference type="InterPro" id="IPR000719">
    <property type="entry name" value="Prot_kinase_dom"/>
</dbReference>
<dbReference type="GO" id="GO:0004672">
    <property type="term" value="F:protein kinase activity"/>
    <property type="evidence" value="ECO:0007669"/>
    <property type="project" value="InterPro"/>
</dbReference>
<dbReference type="InterPro" id="IPR032675">
    <property type="entry name" value="LRR_dom_sf"/>
</dbReference>
<evidence type="ECO:0000313" key="10">
    <source>
        <dbReference type="EMBL" id="KAF4384280.1"/>
    </source>
</evidence>
<accession>A0A7J6GPJ4</accession>
<dbReference type="Pfam" id="PF07714">
    <property type="entry name" value="PK_Tyr_Ser-Thr"/>
    <property type="match status" value="1"/>
</dbReference>
<name>A0A7J6GPJ4_CANSA</name>
<dbReference type="InterPro" id="IPR011009">
    <property type="entry name" value="Kinase-like_dom_sf"/>
</dbReference>
<dbReference type="EMBL" id="JAATIQ010000093">
    <property type="protein sequence ID" value="KAF4384280.1"/>
    <property type="molecule type" value="Genomic_DNA"/>
</dbReference>
<feature type="compositionally biased region" description="Polar residues" evidence="7">
    <location>
        <begin position="668"/>
        <end position="681"/>
    </location>
</feature>
<dbReference type="InterPro" id="IPR001245">
    <property type="entry name" value="Ser-Thr/Tyr_kinase_cat_dom"/>
</dbReference>
<dbReference type="PANTHER" id="PTHR48007:SF43">
    <property type="entry name" value="POLLEN RECEPTOR-LIKE KINASE 4"/>
    <property type="match status" value="1"/>
</dbReference>
<dbReference type="GO" id="GO:0016020">
    <property type="term" value="C:membrane"/>
    <property type="evidence" value="ECO:0007669"/>
    <property type="project" value="UniProtKB-SubCell"/>
</dbReference>
<dbReference type="PROSITE" id="PS50011">
    <property type="entry name" value="PROTEIN_KINASE_DOM"/>
    <property type="match status" value="1"/>
</dbReference>
<evidence type="ECO:0000256" key="4">
    <source>
        <dbReference type="ARBA" id="ARBA00022737"/>
    </source>
</evidence>
<dbReference type="Gene3D" id="3.30.200.20">
    <property type="entry name" value="Phosphorylase Kinase, domain 1"/>
    <property type="match status" value="1"/>
</dbReference>
<feature type="domain" description="Protein kinase" evidence="9">
    <location>
        <begin position="372"/>
        <end position="654"/>
    </location>
</feature>
<keyword evidence="4" id="KW-0677">Repeat</keyword>
<dbReference type="SUPFAM" id="SSF56112">
    <property type="entry name" value="Protein kinase-like (PK-like)"/>
    <property type="match status" value="1"/>
</dbReference>
<keyword evidence="11" id="KW-1185">Reference proteome</keyword>
<gene>
    <name evidence="10" type="ORF">G4B88_016846</name>
</gene>
<comment type="subcellular location">
    <subcellularLocation>
        <location evidence="1">Membrane</location>
    </subcellularLocation>
</comment>
<dbReference type="InterPro" id="IPR046959">
    <property type="entry name" value="PRK1-6/SRF4-like"/>
</dbReference>